<evidence type="ECO:0000259" key="3">
    <source>
        <dbReference type="Pfam" id="PF07635"/>
    </source>
</evidence>
<reference evidence="4" key="1">
    <citation type="journal article" date="2023" name="Comput. Struct. Biotechnol. J.">
        <title>Discovery of a novel marine Bacteroidetes with a rich repertoire of carbohydrate-active enzymes.</title>
        <authorList>
            <person name="Chen B."/>
            <person name="Liu G."/>
            <person name="Chen Q."/>
            <person name="Wang H."/>
            <person name="Liu L."/>
            <person name="Tang K."/>
        </authorList>
    </citation>
    <scope>NUCLEOTIDE SEQUENCE</scope>
    <source>
        <strain evidence="4">TK19036</strain>
    </source>
</reference>
<dbReference type="SUPFAM" id="SSF46626">
    <property type="entry name" value="Cytochrome c"/>
    <property type="match status" value="1"/>
</dbReference>
<evidence type="ECO:0000259" key="2">
    <source>
        <dbReference type="Pfam" id="PF07587"/>
    </source>
</evidence>
<dbReference type="AlphaFoldDB" id="A0AA49GQX4"/>
<dbReference type="InterPro" id="IPR011429">
    <property type="entry name" value="Cyt_c_Planctomycete-type"/>
</dbReference>
<organism evidence="4">
    <name type="scientific">Roseihalotalea indica</name>
    <dbReference type="NCBI Taxonomy" id="2867963"/>
    <lineage>
        <taxon>Bacteria</taxon>
        <taxon>Pseudomonadati</taxon>
        <taxon>Bacteroidota</taxon>
        <taxon>Cytophagia</taxon>
        <taxon>Cytophagales</taxon>
        <taxon>Catalimonadaceae</taxon>
        <taxon>Roseihalotalea</taxon>
    </lineage>
</organism>
<dbReference type="Pfam" id="PF07587">
    <property type="entry name" value="PSD1"/>
    <property type="match status" value="1"/>
</dbReference>
<sequence length="999" mass="113389">MKATGIPFLQLAILLFLLAVLCNQCTEKPTADLPQTVDFNFHIRPILVKNCYLCHGPDSSSREAELRLDTFEGATALRKGDTYAVLPGHSKKSEVIKRIYADDPNEMMPPPESNLTLSEREKALLEKWIAQGAEWKPHWAFIQPEKPDVPRVEQQEEVSNEIDAFVLAKLEEQQIAPAPQASPQTLIRRLSYLLTGLPPHPSDIQKFETDPSPDAYEKLVDQYMNSPQFGERWARHWMDLVRFAETKGHEFDYAVQGAWQYRDYLIRALNEDVPYPQLVKEHLAGDLLESPRWNAESGRNESRLGTTFFTMSEGKHSPVDLTIDEADRVDNIIDVTTKTFQALTVACARCHDHKFDPIPTTDYYALYGVMKSSRFSILNADLGLEEADNLEELGKIRQSIKSMLAEEWTGNEVLPVHQASFEERASELDQNIPYEIIGDFRGQSLDGWQSSGLAFGEKTTLGNPVFNQQGNKLMRLSEGKASSRQINTGVIGALRSPDFTITKDFINVRALGQQSSVRIIIDNFQLIQDPIYGELDMRVDQPNWHDYTVDLTPWKGHKAYIEIIPGYYDRHIYKLPPEAYVEVAYAVAYNGEKPVLPLTTQADNSTFYQATRDWAKDESTSADVQLMNQALKNQRLLTVSPEVQKLHQLEVRLSQNFTDSSYFAGITDGFSINNPVFVRGNPKTPTEEEVPRRFLSSIPTEDSIFHSSGSGREELAEAIVNPDNPLTSRVMVNRLWHYLFGRGIVETVDNFGLQGKLPTHPALLDFLAIKFQEEGGSIKKMIKYIVMSNTFQRAVVTSESTKDPENLWLAGFPLRRLEAEAIRDAMLTVSGQLDSTLYGPSVPVHLTDFMQGRGRPGRSGPLDGEGRRSIYLEVRRNFLSPMMLAFDRPIPFSTFGKRNSTNVPAQSLMLMNDPFVAKQAEVMAKRVIAKPELNLDERIQWIYQWSFAREAKEDEVAKAKAFLQQQAQAHQAENLLQSVEVWTDYCHMIFNMKEFIYLI</sequence>
<accession>A0AA49GQX4</accession>
<dbReference type="InterPro" id="IPR011444">
    <property type="entry name" value="DUF1549"/>
</dbReference>
<dbReference type="EMBL" id="CP120682">
    <property type="protein sequence ID" value="WKN38331.1"/>
    <property type="molecule type" value="Genomic_DNA"/>
</dbReference>
<feature type="domain" description="DUF1549" evidence="1">
    <location>
        <begin position="161"/>
        <end position="373"/>
    </location>
</feature>
<dbReference type="Pfam" id="PF07583">
    <property type="entry name" value="PSCyt2"/>
    <property type="match status" value="1"/>
</dbReference>
<dbReference type="Pfam" id="PF07635">
    <property type="entry name" value="PSCyt1"/>
    <property type="match status" value="1"/>
</dbReference>
<name>A0AA49GQX4_9BACT</name>
<proteinExistence type="predicted"/>
<gene>
    <name evidence="4" type="ORF">K4G66_06405</name>
</gene>
<dbReference type="InterPro" id="IPR036909">
    <property type="entry name" value="Cyt_c-like_dom_sf"/>
</dbReference>
<dbReference type="PANTHER" id="PTHR35889:SF3">
    <property type="entry name" value="F-BOX DOMAIN-CONTAINING PROTEIN"/>
    <property type="match status" value="1"/>
</dbReference>
<protein>
    <submittedName>
        <fullName evidence="4">PSD1 and planctomycete cytochrome C domain-containing protein</fullName>
    </submittedName>
</protein>
<feature type="domain" description="DUF1553" evidence="2">
    <location>
        <begin position="711"/>
        <end position="963"/>
    </location>
</feature>
<dbReference type="GO" id="GO:0020037">
    <property type="term" value="F:heme binding"/>
    <property type="evidence" value="ECO:0007669"/>
    <property type="project" value="InterPro"/>
</dbReference>
<evidence type="ECO:0000259" key="1">
    <source>
        <dbReference type="Pfam" id="PF07583"/>
    </source>
</evidence>
<dbReference type="PANTHER" id="PTHR35889">
    <property type="entry name" value="CYCLOINULO-OLIGOSACCHARIDE FRUCTANOTRANSFERASE-RELATED"/>
    <property type="match status" value="1"/>
</dbReference>
<feature type="domain" description="Cytochrome C Planctomycete-type" evidence="3">
    <location>
        <begin position="51"/>
        <end position="112"/>
    </location>
</feature>
<dbReference type="GO" id="GO:0009055">
    <property type="term" value="F:electron transfer activity"/>
    <property type="evidence" value="ECO:0007669"/>
    <property type="project" value="InterPro"/>
</dbReference>
<dbReference type="InterPro" id="IPR022655">
    <property type="entry name" value="DUF1553"/>
</dbReference>
<evidence type="ECO:0000313" key="4">
    <source>
        <dbReference type="EMBL" id="WKN38331.1"/>
    </source>
</evidence>
<reference evidence="4" key="2">
    <citation type="journal article" date="2024" name="Antonie Van Leeuwenhoek">
        <title>Roseihalotalea indica gen. nov., sp. nov., a halophilic Bacteroidetes from mesopelagic Southwest Indian Ocean with higher carbohydrate metabolic potential.</title>
        <authorList>
            <person name="Chen B."/>
            <person name="Zhang M."/>
            <person name="Lin D."/>
            <person name="Ye J."/>
            <person name="Tang K."/>
        </authorList>
    </citation>
    <scope>NUCLEOTIDE SEQUENCE</scope>
    <source>
        <strain evidence="4">TK19036</strain>
    </source>
</reference>